<accession>A0ABQ7F9S7</accession>
<dbReference type="Pfam" id="PF06737">
    <property type="entry name" value="Transglycosylas"/>
    <property type="match status" value="1"/>
</dbReference>
<evidence type="ECO:0000256" key="1">
    <source>
        <dbReference type="ARBA" id="ARBA00010830"/>
    </source>
</evidence>
<dbReference type="Proteomes" id="UP000621266">
    <property type="component" value="Unassembled WGS sequence"/>
</dbReference>
<keyword evidence="6" id="KW-1185">Reference proteome</keyword>
<keyword evidence="3" id="KW-0378">Hydrolase</keyword>
<evidence type="ECO:0000259" key="4">
    <source>
        <dbReference type="PROSITE" id="PS51109"/>
    </source>
</evidence>
<evidence type="ECO:0000313" key="6">
    <source>
        <dbReference type="Proteomes" id="UP000621266"/>
    </source>
</evidence>
<comment type="similarity">
    <text evidence="1">Belongs to the transglycosylase family. Rpf subfamily.</text>
</comment>
<name>A0ABQ7F9S7_9ACTN</name>
<protein>
    <submittedName>
        <fullName evidence="5">DUF348 domain-containing protein</fullName>
    </submittedName>
</protein>
<gene>
    <name evidence="5" type="ORF">GCU69_30560</name>
</gene>
<dbReference type="SUPFAM" id="SSF53955">
    <property type="entry name" value="Lysozyme-like"/>
    <property type="match status" value="1"/>
</dbReference>
<dbReference type="PANTHER" id="PTHR39160">
    <property type="entry name" value="CELL WALL-BINDING PROTEIN YOCH"/>
    <property type="match status" value="1"/>
</dbReference>
<sequence>MPGPADLRRLLPRALVLAFLAGGTCAFVSDDKEVRLRVDGEPRTLHTYADDVDELLDDEGLRLGPHDVVDPVPGGSLTHGDEITVRHGRPLALTLDGRSRRAWVTENTVEGVLRELGVRTDGAYLSLPPRTPVPRGGLALEVRTERAVTFLSDGRERTVRTNAATVREAVEAAGIVLRGLDTTSVDPESFPRDGQTVTVMRITGSRETREEPVPYRTVEREDPGLFRGTEVIDRYGKPGVKRVTYAVRTVNGVRQKPKAVRTETVREPVTHVVRTGTRPLPARVPGAEGLNWTAMARCESGGRPDAVDVSGRLGGLYQLSTGTWHRLGGTGRPQHASAAEQTYRAKKLYVRRGAAPWPECGRKLHE</sequence>
<dbReference type="Pfam" id="PF07501">
    <property type="entry name" value="G5"/>
    <property type="match status" value="1"/>
</dbReference>
<dbReference type="Pfam" id="PF03990">
    <property type="entry name" value="DUF348"/>
    <property type="match status" value="3"/>
</dbReference>
<reference evidence="5 6" key="1">
    <citation type="submission" date="2019-10" db="EMBL/GenBank/DDBJ databases">
        <title>Streptomyces tenebrisbrunneis sp.nov., an endogenous actinomycete isolated from of Lycium ruthenicum.</title>
        <authorList>
            <person name="Ma L."/>
        </authorList>
    </citation>
    <scope>NUCLEOTIDE SEQUENCE [LARGE SCALE GENOMIC DNA]</scope>
    <source>
        <strain evidence="5 6">TRM 66187</strain>
    </source>
</reference>
<evidence type="ECO:0000256" key="2">
    <source>
        <dbReference type="ARBA" id="ARBA00022729"/>
    </source>
</evidence>
<dbReference type="InterPro" id="IPR010618">
    <property type="entry name" value="RPF"/>
</dbReference>
<evidence type="ECO:0000313" key="5">
    <source>
        <dbReference type="EMBL" id="KAF4405435.1"/>
    </source>
</evidence>
<dbReference type="PROSITE" id="PS51109">
    <property type="entry name" value="G5"/>
    <property type="match status" value="1"/>
</dbReference>
<proteinExistence type="inferred from homology"/>
<dbReference type="Gene3D" id="1.10.530.10">
    <property type="match status" value="1"/>
</dbReference>
<dbReference type="InterPro" id="IPR023346">
    <property type="entry name" value="Lysozyme-like_dom_sf"/>
</dbReference>
<dbReference type="EMBL" id="WHPN01000420">
    <property type="protein sequence ID" value="KAF4405435.1"/>
    <property type="molecule type" value="Genomic_DNA"/>
</dbReference>
<dbReference type="InterPro" id="IPR007137">
    <property type="entry name" value="DUF348"/>
</dbReference>
<dbReference type="PANTHER" id="PTHR39160:SF4">
    <property type="entry name" value="RESUSCITATION-PROMOTING FACTOR RPFB"/>
    <property type="match status" value="1"/>
</dbReference>
<dbReference type="InterPro" id="IPR051933">
    <property type="entry name" value="Resuscitation_pf_RpfB"/>
</dbReference>
<keyword evidence="2" id="KW-0732">Signal</keyword>
<dbReference type="CDD" id="cd13925">
    <property type="entry name" value="RPF"/>
    <property type="match status" value="1"/>
</dbReference>
<evidence type="ECO:0000256" key="3">
    <source>
        <dbReference type="ARBA" id="ARBA00022801"/>
    </source>
</evidence>
<feature type="domain" description="G5" evidence="4">
    <location>
        <begin position="199"/>
        <end position="279"/>
    </location>
</feature>
<dbReference type="InterPro" id="IPR011098">
    <property type="entry name" value="G5_dom"/>
</dbReference>
<dbReference type="SMART" id="SM01208">
    <property type="entry name" value="G5"/>
    <property type="match status" value="1"/>
</dbReference>
<comment type="caution">
    <text evidence="5">The sequence shown here is derived from an EMBL/GenBank/DDBJ whole genome shotgun (WGS) entry which is preliminary data.</text>
</comment>
<organism evidence="5 6">
    <name type="scientific">Streptomyces lycii</name>
    <dbReference type="NCBI Taxonomy" id="2654337"/>
    <lineage>
        <taxon>Bacteria</taxon>
        <taxon>Bacillati</taxon>
        <taxon>Actinomycetota</taxon>
        <taxon>Actinomycetes</taxon>
        <taxon>Kitasatosporales</taxon>
        <taxon>Streptomycetaceae</taxon>
        <taxon>Streptomyces</taxon>
    </lineage>
</organism>
<dbReference type="Gene3D" id="2.20.230.10">
    <property type="entry name" value="Resuscitation-promoting factor rpfb"/>
    <property type="match status" value="1"/>
</dbReference>